<evidence type="ECO:0000313" key="2">
    <source>
        <dbReference type="Proteomes" id="UP000228531"/>
    </source>
</evidence>
<proteinExistence type="predicted"/>
<dbReference type="Proteomes" id="UP000228531">
    <property type="component" value="Unassembled WGS sequence"/>
</dbReference>
<dbReference type="AlphaFoldDB" id="A0A2M8WLD9"/>
<sequence>MSILWRSLETLWLCPSHNRFRRLPALKEMFSNNDVKLRFFPLAAMSPDQYSLPSRDPRFAASENFTAVTNIEAIPVDAVVVARMSKVVPGVLAVWTEG</sequence>
<evidence type="ECO:0000313" key="1">
    <source>
        <dbReference type="EMBL" id="PJI91748.1"/>
    </source>
</evidence>
<gene>
    <name evidence="1" type="ORF">BC777_0584</name>
</gene>
<comment type="caution">
    <text evidence="1">The sequence shown here is derived from an EMBL/GenBank/DDBJ whole genome shotgun (WGS) entry which is preliminary data.</text>
</comment>
<accession>A0A2M8WLD9</accession>
<reference evidence="1 2" key="1">
    <citation type="submission" date="2017-11" db="EMBL/GenBank/DDBJ databases">
        <title>Genomic Encyclopedia of Archaeal and Bacterial Type Strains, Phase II (KMG-II): From Individual Species to Whole Genera.</title>
        <authorList>
            <person name="Goeker M."/>
        </authorList>
    </citation>
    <scope>NUCLEOTIDE SEQUENCE [LARGE SCALE GENOMIC DNA]</scope>
    <source>
        <strain evidence="1 2">DSM 29128</strain>
    </source>
</reference>
<organism evidence="1 2">
    <name type="scientific">Yoonia maricola</name>
    <dbReference type="NCBI Taxonomy" id="420999"/>
    <lineage>
        <taxon>Bacteria</taxon>
        <taxon>Pseudomonadati</taxon>
        <taxon>Pseudomonadota</taxon>
        <taxon>Alphaproteobacteria</taxon>
        <taxon>Rhodobacterales</taxon>
        <taxon>Paracoccaceae</taxon>
        <taxon>Yoonia</taxon>
    </lineage>
</organism>
<keyword evidence="2" id="KW-1185">Reference proteome</keyword>
<name>A0A2M8WLD9_9RHOB</name>
<dbReference type="EMBL" id="PGTY01000001">
    <property type="protein sequence ID" value="PJI91748.1"/>
    <property type="molecule type" value="Genomic_DNA"/>
</dbReference>
<protein>
    <submittedName>
        <fullName evidence="1">Uncharacterized protein</fullName>
    </submittedName>
</protein>